<keyword evidence="6" id="KW-1185">Reference proteome</keyword>
<dbReference type="PROSITE" id="PS51212">
    <property type="entry name" value="WSC"/>
    <property type="match status" value="1"/>
</dbReference>
<keyword evidence="3" id="KW-0732">Signal</keyword>
<keyword evidence="1" id="KW-0677">Repeat</keyword>
<feature type="domain" description="WSC" evidence="4">
    <location>
        <begin position="37"/>
        <end position="129"/>
    </location>
</feature>
<gene>
    <name evidence="5" type="ORF">NEMBOFW57_000436</name>
</gene>
<feature type="chain" id="PRO_5042293875" description="WSC domain-containing protein" evidence="3">
    <location>
        <begin position="24"/>
        <end position="539"/>
    </location>
</feature>
<accession>A0AAD4HX33</accession>
<dbReference type="EMBL" id="JAHCVI010000001">
    <property type="protein sequence ID" value="KAG7290434.1"/>
    <property type="molecule type" value="Genomic_DNA"/>
</dbReference>
<dbReference type="Proteomes" id="UP001197093">
    <property type="component" value="Unassembled WGS sequence"/>
</dbReference>
<protein>
    <recommendedName>
        <fullName evidence="4">WSC domain-containing protein</fullName>
    </recommendedName>
</protein>
<comment type="caution">
    <text evidence="5">The sequence shown here is derived from an EMBL/GenBank/DDBJ whole genome shotgun (WGS) entry which is preliminary data.</text>
</comment>
<organism evidence="5 6">
    <name type="scientific">Staphylotrichum longicolle</name>
    <dbReference type="NCBI Taxonomy" id="669026"/>
    <lineage>
        <taxon>Eukaryota</taxon>
        <taxon>Fungi</taxon>
        <taxon>Dikarya</taxon>
        <taxon>Ascomycota</taxon>
        <taxon>Pezizomycotina</taxon>
        <taxon>Sordariomycetes</taxon>
        <taxon>Sordariomycetidae</taxon>
        <taxon>Sordariales</taxon>
        <taxon>Chaetomiaceae</taxon>
        <taxon>Staphylotrichum</taxon>
    </lineage>
</organism>
<feature type="signal peptide" evidence="3">
    <location>
        <begin position="1"/>
        <end position="23"/>
    </location>
</feature>
<evidence type="ECO:0000313" key="5">
    <source>
        <dbReference type="EMBL" id="KAG7290434.1"/>
    </source>
</evidence>
<dbReference type="AlphaFoldDB" id="A0AAD4HX33"/>
<name>A0AAD4HX33_9PEZI</name>
<dbReference type="Pfam" id="PF01822">
    <property type="entry name" value="WSC"/>
    <property type="match status" value="2"/>
</dbReference>
<dbReference type="SMART" id="SM00321">
    <property type="entry name" value="WSC"/>
    <property type="match status" value="1"/>
</dbReference>
<dbReference type="PANTHER" id="PTHR45964:SF5">
    <property type="entry name" value="WSCD FAMILY MEMBER CG9164"/>
    <property type="match status" value="1"/>
</dbReference>
<evidence type="ECO:0000313" key="6">
    <source>
        <dbReference type="Proteomes" id="UP001197093"/>
    </source>
</evidence>
<dbReference type="PANTHER" id="PTHR45964">
    <property type="entry name" value="WSCD FAMILY MEMBER CG9164"/>
    <property type="match status" value="1"/>
</dbReference>
<evidence type="ECO:0000256" key="2">
    <source>
        <dbReference type="SAM" id="MobiDB-lite"/>
    </source>
</evidence>
<evidence type="ECO:0000259" key="4">
    <source>
        <dbReference type="PROSITE" id="PS51212"/>
    </source>
</evidence>
<dbReference type="InterPro" id="IPR051589">
    <property type="entry name" value="Sialate-O-sulfotransferase"/>
</dbReference>
<sequence>MAAVLRTMAATMAAVALVGHVQATEVPLPPCLDPFRPFVYSGCFQDTGSPQILPYRSPASSDDMTVEKCVAECKGNGYRYAGLVYYGVCYCGQTVNGPAVAESECSYPCKGNSSEVCGGNNIFSVYQDPTFLPVEDVTIQDYAPLGCWTDDSSYGRALTYRQNQVDGATLTTEKCLQACRDGGFPFAGTEFSGECWCGVVIGNDTYSANAETWLAAQLARTSSSSSTAPPPTSTTTSSTTTSQSSTTTTSSSACVSTTVVPPTCEYKCGKWCSSPLPDWSDDKTCKGAWSNCALQVASCFKGAGWPEVLDCFDFGEWCGDISKYCDSKPSGGCRKSDFWGKKPPKGGSNPPKTITVTTTCAPATTTKPAGTTTTKPASTSSTTKCPVPTPTNICVQPSNGYYGYGPGKPVGGIEMPVVTCNDLAADWPGYPFKGYSDPDSRKCRKYPRNGCTNACADACKEQYEDCVDVYAEGCRRKPNRGRDASYFEFAQADGLERRTWRWNDSWNGAVDKCKAQYSDCLRVNRGVTGAGKCPKFGGW</sequence>
<evidence type="ECO:0000256" key="3">
    <source>
        <dbReference type="SAM" id="SignalP"/>
    </source>
</evidence>
<evidence type="ECO:0000256" key="1">
    <source>
        <dbReference type="ARBA" id="ARBA00022737"/>
    </source>
</evidence>
<reference evidence="5" key="1">
    <citation type="submission" date="2023-02" db="EMBL/GenBank/DDBJ databases">
        <authorList>
            <person name="Palmer J.M."/>
        </authorList>
    </citation>
    <scope>NUCLEOTIDE SEQUENCE</scope>
    <source>
        <strain evidence="5">FW57</strain>
    </source>
</reference>
<dbReference type="InterPro" id="IPR002889">
    <property type="entry name" value="WSC_carb-bd"/>
</dbReference>
<proteinExistence type="predicted"/>
<feature type="region of interest" description="Disordered" evidence="2">
    <location>
        <begin position="221"/>
        <end position="249"/>
    </location>
</feature>